<evidence type="ECO:0000256" key="8">
    <source>
        <dbReference type="PIRNR" id="PIRNR038148"/>
    </source>
</evidence>
<name>A0A0U1LNA4_TALIS</name>
<dbReference type="InterPro" id="IPR026480">
    <property type="entry name" value="RMT2_dom"/>
</dbReference>
<evidence type="ECO:0000259" key="10">
    <source>
        <dbReference type="PROSITE" id="PS51559"/>
    </source>
</evidence>
<gene>
    <name evidence="11" type="ORF">PISL3812_01872</name>
</gene>
<evidence type="ECO:0000256" key="5">
    <source>
        <dbReference type="ARBA" id="ARBA00022679"/>
    </source>
</evidence>
<dbReference type="InterPro" id="IPR029063">
    <property type="entry name" value="SAM-dependent_MTases_sf"/>
</dbReference>
<keyword evidence="4 8" id="KW-0489">Methyltransferase</keyword>
<dbReference type="EMBL" id="CVMT01000001">
    <property type="protein sequence ID" value="CRG84610.1"/>
    <property type="molecule type" value="Genomic_DNA"/>
</dbReference>
<dbReference type="InterPro" id="IPR017408">
    <property type="entry name" value="Arginine_N-MeTrfase_2"/>
</dbReference>
<keyword evidence="12" id="KW-1185">Reference proteome</keyword>
<dbReference type="AlphaFoldDB" id="A0A0U1LNA4"/>
<dbReference type="Gene3D" id="3.40.50.150">
    <property type="entry name" value="Vaccinia Virus protein VP39"/>
    <property type="match status" value="1"/>
</dbReference>
<keyword evidence="5 8" id="KW-0808">Transferase</keyword>
<organism evidence="11 12">
    <name type="scientific">Talaromyces islandicus</name>
    <name type="common">Penicillium islandicum</name>
    <dbReference type="NCBI Taxonomy" id="28573"/>
    <lineage>
        <taxon>Eukaryota</taxon>
        <taxon>Fungi</taxon>
        <taxon>Dikarya</taxon>
        <taxon>Ascomycota</taxon>
        <taxon>Pezizomycotina</taxon>
        <taxon>Eurotiomycetes</taxon>
        <taxon>Eurotiomycetidae</taxon>
        <taxon>Eurotiales</taxon>
        <taxon>Trichocomaceae</taxon>
        <taxon>Talaromyces</taxon>
        <taxon>Talaromyces sect. Islandici</taxon>
    </lineage>
</organism>
<dbReference type="PROSITE" id="PS51559">
    <property type="entry name" value="SAM_RMT2"/>
    <property type="match status" value="1"/>
</dbReference>
<dbReference type="PANTHER" id="PTHR32379:SF1">
    <property type="entry name" value="GUANIDINOACETATE N-METHYLTRANSFERASE"/>
    <property type="match status" value="1"/>
</dbReference>
<comment type="subunit">
    <text evidence="2 8">Monomer.</text>
</comment>
<dbReference type="InterPro" id="IPR036770">
    <property type="entry name" value="Ankyrin_rpt-contain_sf"/>
</dbReference>
<dbReference type="OMA" id="YWVVDNY"/>
<comment type="function">
    <text evidence="1 8">S-adenosyl-L-methionine-dependent protein-arginine N-methyltransferase that methylates the delta-nitrogen atom of arginine residues to form N5-methylarginine (type IV) in target proteins. Monomethylates ribosomal protein L12.</text>
</comment>
<reference evidence="11 12" key="1">
    <citation type="submission" date="2015-04" db="EMBL/GenBank/DDBJ databases">
        <authorList>
            <person name="Syromyatnikov M.Y."/>
            <person name="Popov V.N."/>
        </authorList>
    </citation>
    <scope>NUCLEOTIDE SEQUENCE [LARGE SCALE GENOMIC DNA]</scope>
    <source>
        <strain evidence="11">WF-38-12</strain>
    </source>
</reference>
<evidence type="ECO:0000256" key="3">
    <source>
        <dbReference type="ARBA" id="ARBA00022490"/>
    </source>
</evidence>
<protein>
    <recommendedName>
        <fullName evidence="8">Arginine N-methyltransferase 2</fullName>
        <ecNumber evidence="8">2.1.1.-</ecNumber>
    </recommendedName>
</protein>
<dbReference type="OrthoDB" id="19014at2759"/>
<accession>A0A0U1LNA4</accession>
<dbReference type="PANTHER" id="PTHR32379">
    <property type="entry name" value="GUANIDINOACETATE N-METHYLTRANSFERASE"/>
    <property type="match status" value="1"/>
</dbReference>
<dbReference type="EC" id="2.1.1.-" evidence="8"/>
<dbReference type="Gene3D" id="1.25.40.20">
    <property type="entry name" value="Ankyrin repeat-containing domain"/>
    <property type="match status" value="1"/>
</dbReference>
<dbReference type="Proteomes" id="UP000054383">
    <property type="component" value="Unassembled WGS sequence"/>
</dbReference>
<keyword evidence="6" id="KW-0949">S-adenosyl-L-methionine</keyword>
<dbReference type="InterPro" id="IPR051038">
    <property type="entry name" value="RMT2/GAMT_Mtase"/>
</dbReference>
<evidence type="ECO:0000256" key="6">
    <source>
        <dbReference type="ARBA" id="ARBA00022691"/>
    </source>
</evidence>
<feature type="domain" description="RMT2" evidence="10">
    <location>
        <begin position="216"/>
        <end position="435"/>
    </location>
</feature>
<evidence type="ECO:0000256" key="1">
    <source>
        <dbReference type="ARBA" id="ARBA00002207"/>
    </source>
</evidence>
<proteinExistence type="inferred from homology"/>
<dbReference type="GO" id="GO:0019702">
    <property type="term" value="F:protein arginine N5-methyltransferase activity"/>
    <property type="evidence" value="ECO:0007669"/>
    <property type="project" value="TreeGrafter"/>
</dbReference>
<comment type="subcellular location">
    <subcellularLocation>
        <location evidence="8">Cytoplasm</location>
    </subcellularLocation>
    <subcellularLocation>
        <location evidence="8">Nucleus</location>
    </subcellularLocation>
</comment>
<feature type="region of interest" description="Disordered" evidence="9">
    <location>
        <begin position="81"/>
        <end position="100"/>
    </location>
</feature>
<feature type="region of interest" description="Disordered" evidence="9">
    <location>
        <begin position="177"/>
        <end position="218"/>
    </location>
</feature>
<evidence type="ECO:0000256" key="9">
    <source>
        <dbReference type="SAM" id="MobiDB-lite"/>
    </source>
</evidence>
<keyword evidence="7 8" id="KW-0539">Nucleus</keyword>
<comment type="similarity">
    <text evidence="8">Belongs to the class I-like SAM-binding methyltransferase superfamily. RMT2 methyltransferase family.</text>
</comment>
<sequence length="435" mass="48791">MAEDIQFEMIDVDLDVQEILLTASQHDLAKLRQLIRANNVGAENPVNVKDPETGYTPLHAAIAACERDEGDESAQAAANRVNNNSNDDNAAKKEEEENPLAAARDTVKFLLQEGAIWNDLDNKNETPGCLARRLGLTELYELMVDAGVRAEMLLNYMEGYEKLEDDEGDDVEVIDADEVEKEETKETSDGPSTQEASTTTSEDTAAAAAAAAAAEPDVSNSRYLQSNLTFQNDRLLDDDQNGVMMAWETDIMAKTARKLLPREGLRVLNIGHGMGIVDGFFQDQNPTAHHIVEAHAEVVAEMKRKGWHEKPGVVIHEGRWQDILPTLVEQGIMFDAIYYDTFAESYAAFREFMSEQVIGLLEPTGLWGFFNGMGADRQISYDVYQKVMEMDVFEAGFDIEWEDIAVPQLEGEWSGVRRRYWVVDNYRLPVCKYMD</sequence>
<dbReference type="GO" id="GO:0005737">
    <property type="term" value="C:cytoplasm"/>
    <property type="evidence" value="ECO:0007669"/>
    <property type="project" value="UniProtKB-SubCell"/>
</dbReference>
<evidence type="ECO:0000256" key="7">
    <source>
        <dbReference type="ARBA" id="ARBA00023242"/>
    </source>
</evidence>
<dbReference type="FunFam" id="3.40.50.150:FF:000135">
    <property type="entry name" value="Arginine N-methyltransferase 2"/>
    <property type="match status" value="1"/>
</dbReference>
<dbReference type="GO" id="GO:0005634">
    <property type="term" value="C:nucleus"/>
    <property type="evidence" value="ECO:0007669"/>
    <property type="project" value="UniProtKB-SubCell"/>
</dbReference>
<dbReference type="STRING" id="28573.A0A0U1LNA4"/>
<keyword evidence="3 8" id="KW-0963">Cytoplasm</keyword>
<dbReference type="SUPFAM" id="SSF53335">
    <property type="entry name" value="S-adenosyl-L-methionine-dependent methyltransferases"/>
    <property type="match status" value="1"/>
</dbReference>
<evidence type="ECO:0000313" key="12">
    <source>
        <dbReference type="Proteomes" id="UP000054383"/>
    </source>
</evidence>
<evidence type="ECO:0000313" key="11">
    <source>
        <dbReference type="EMBL" id="CRG84610.1"/>
    </source>
</evidence>
<evidence type="ECO:0000256" key="4">
    <source>
        <dbReference type="ARBA" id="ARBA00022603"/>
    </source>
</evidence>
<evidence type="ECO:0000256" key="2">
    <source>
        <dbReference type="ARBA" id="ARBA00011245"/>
    </source>
</evidence>
<dbReference type="GO" id="GO:0032259">
    <property type="term" value="P:methylation"/>
    <property type="evidence" value="ECO:0007669"/>
    <property type="project" value="UniProtKB-KW"/>
</dbReference>
<dbReference type="SUPFAM" id="SSF48403">
    <property type="entry name" value="Ankyrin repeat"/>
    <property type="match status" value="1"/>
</dbReference>
<dbReference type="PIRSF" id="PIRSF038148">
    <property type="entry name" value="Arginine_N-mtfrase-2"/>
    <property type="match status" value="1"/>
</dbReference>
<feature type="compositionally biased region" description="Low complexity" evidence="9">
    <location>
        <begin position="192"/>
        <end position="215"/>
    </location>
</feature>